<dbReference type="InterPro" id="IPR010061">
    <property type="entry name" value="MeMal-semiAld_DH"/>
</dbReference>
<keyword evidence="7" id="KW-1185">Reference proteome</keyword>
<dbReference type="PROSITE" id="PS00070">
    <property type="entry name" value="ALDEHYDE_DEHYDR_CYS"/>
    <property type="match status" value="1"/>
</dbReference>
<dbReference type="Gene3D" id="3.40.605.10">
    <property type="entry name" value="Aldehyde Dehydrogenase, Chain A, domain 1"/>
    <property type="match status" value="1"/>
</dbReference>
<evidence type="ECO:0000256" key="3">
    <source>
        <dbReference type="ARBA" id="ARBA00023027"/>
    </source>
</evidence>
<dbReference type="GO" id="GO:0004491">
    <property type="term" value="F:methylmalonate-semialdehyde dehydrogenase (acylating, NAD) activity"/>
    <property type="evidence" value="ECO:0007669"/>
    <property type="project" value="UniProtKB-EC"/>
</dbReference>
<sequence length="496" mass="53698">MNTIGHLINGQLVTTSQRMQDVYNPATGEVSKQVALAPKETVEDAIAAAQAAFPAWRDTPPLKRARVMFRFKELLEQNSDKICQMIGEEHGKICHDAAGELQRGIENVEYACGAPELLKGEFSKNVGPNIDSWSEFQPLGVVAGITPFNFPAMVPMWMFPLAIVCGNTFILKPSERDPSSTLYIAQLLQEAGLPEGVLNVVNGDKEAVDVLLTDDRIKAVSFVGSTPIAEYIYATASANGKRCQALGGAKNHAIVMPDADMDNAVNQLLGAAFGSSGERCMALSVAVAVGEEAADALVAKMQTAMKNLTVGEYSDKTNDFGPVITRDHQQKVVGYINSAEADGAKVVVDGREPNISGYENGFFVGATLIDGVTAEMQSYKEEIFGPVLQVVRVNTMEEAMQLINDHEYGNGTCIFTRDGEAARYFSNHIQVGMVGINVPLPVPVAYHSFGGWKRSLFGDLHAYGPDGVRFYTKRKTITQRWPSSGVREGVSFAFPS</sequence>
<feature type="domain" description="Aldehyde dehydrogenase" evidence="4">
    <location>
        <begin position="15"/>
        <end position="477"/>
    </location>
</feature>
<dbReference type="Pfam" id="PF00171">
    <property type="entry name" value="Aldedh"/>
    <property type="match status" value="1"/>
</dbReference>
<keyword evidence="3" id="KW-0520">NAD</keyword>
<dbReference type="InterPro" id="IPR016163">
    <property type="entry name" value="Ald_DH_C"/>
</dbReference>
<evidence type="ECO:0000259" key="4">
    <source>
        <dbReference type="Pfam" id="PF00171"/>
    </source>
</evidence>
<dbReference type="FunFam" id="3.40.309.10:FF:000002">
    <property type="entry name" value="Methylmalonate-semialdehyde dehydrogenase (Acylating)"/>
    <property type="match status" value="1"/>
</dbReference>
<dbReference type="NCBIfam" id="TIGR01722">
    <property type="entry name" value="MMSDH"/>
    <property type="match status" value="1"/>
</dbReference>
<dbReference type="InterPro" id="IPR016161">
    <property type="entry name" value="Ald_DH/histidinol_DH"/>
</dbReference>
<gene>
    <name evidence="5" type="primary">mmsA_2</name>
    <name evidence="5" type="ORF">MGA5115_01102</name>
    <name evidence="6" type="ORF">MGA5116_01266</name>
</gene>
<accession>A0A1C3JPA0</accession>
<evidence type="ECO:0000313" key="8">
    <source>
        <dbReference type="Proteomes" id="UP000092871"/>
    </source>
</evidence>
<dbReference type="EMBL" id="FLRB01000007">
    <property type="protein sequence ID" value="SBT20679.1"/>
    <property type="molecule type" value="Genomic_DNA"/>
</dbReference>
<evidence type="ECO:0000256" key="1">
    <source>
        <dbReference type="ARBA" id="ARBA00013048"/>
    </source>
</evidence>
<name>A0A1C3JPA0_9GAMM</name>
<dbReference type="GO" id="GO:0006210">
    <property type="term" value="P:thymine catabolic process"/>
    <property type="evidence" value="ECO:0007669"/>
    <property type="project" value="TreeGrafter"/>
</dbReference>
<dbReference type="GO" id="GO:0006574">
    <property type="term" value="P:L-valine catabolic process"/>
    <property type="evidence" value="ECO:0007669"/>
    <property type="project" value="TreeGrafter"/>
</dbReference>
<dbReference type="OrthoDB" id="9812625at2"/>
<dbReference type="SUPFAM" id="SSF53720">
    <property type="entry name" value="ALDH-like"/>
    <property type="match status" value="1"/>
</dbReference>
<dbReference type="PANTHER" id="PTHR43866:SF4">
    <property type="entry name" value="MALONATE-SEMIALDEHYDE DEHYDROGENASE"/>
    <property type="match status" value="1"/>
</dbReference>
<dbReference type="Proteomes" id="UP000092840">
    <property type="component" value="Unassembled WGS sequence"/>
</dbReference>
<dbReference type="RefSeq" id="WP_067033194.1">
    <property type="nucleotide sequence ID" value="NZ_CP187511.1"/>
</dbReference>
<dbReference type="CDD" id="cd07085">
    <property type="entry name" value="ALDH_F6_MMSDH"/>
    <property type="match status" value="1"/>
</dbReference>
<evidence type="ECO:0000256" key="2">
    <source>
        <dbReference type="ARBA" id="ARBA00023002"/>
    </source>
</evidence>
<proteinExistence type="predicted"/>
<evidence type="ECO:0000313" key="5">
    <source>
        <dbReference type="EMBL" id="SBT17014.1"/>
    </source>
</evidence>
<organism evidence="5 8">
    <name type="scientific">Marinomonas gallaica</name>
    <dbReference type="NCBI Taxonomy" id="1806667"/>
    <lineage>
        <taxon>Bacteria</taxon>
        <taxon>Pseudomonadati</taxon>
        <taxon>Pseudomonadota</taxon>
        <taxon>Gammaproteobacteria</taxon>
        <taxon>Oceanospirillales</taxon>
        <taxon>Oceanospirillaceae</taxon>
        <taxon>Marinomonas</taxon>
    </lineage>
</organism>
<dbReference type="Proteomes" id="UP000092871">
    <property type="component" value="Unassembled WGS sequence"/>
</dbReference>
<dbReference type="EC" id="1.2.1.27" evidence="1"/>
<dbReference type="FunFam" id="3.40.605.10:FF:000003">
    <property type="entry name" value="Methylmalonate-semialdehyde dehydrogenase [acylating]"/>
    <property type="match status" value="1"/>
</dbReference>
<dbReference type="Gene3D" id="3.40.309.10">
    <property type="entry name" value="Aldehyde Dehydrogenase, Chain A, domain 2"/>
    <property type="match status" value="1"/>
</dbReference>
<evidence type="ECO:0000313" key="6">
    <source>
        <dbReference type="EMBL" id="SBT20679.1"/>
    </source>
</evidence>
<reference evidence="6 7" key="2">
    <citation type="submission" date="2016-06" db="EMBL/GenBank/DDBJ databases">
        <authorList>
            <person name="Rodrigo-Torres L."/>
            <person name="Arahal D.R."/>
        </authorList>
    </citation>
    <scope>NUCLEOTIDE SEQUENCE [LARGE SCALE GENOMIC DNA]</scope>
    <source>
        <strain evidence="6 7">CECT 5116</strain>
    </source>
</reference>
<dbReference type="InterPro" id="IPR015590">
    <property type="entry name" value="Aldehyde_DH_dom"/>
</dbReference>
<dbReference type="PANTHER" id="PTHR43866">
    <property type="entry name" value="MALONATE-SEMIALDEHYDE DEHYDROGENASE"/>
    <property type="match status" value="1"/>
</dbReference>
<protein>
    <recommendedName>
        <fullName evidence="1">methylmalonate-semialdehyde dehydrogenase (CoA acylating)</fullName>
        <ecNumber evidence="1">1.2.1.27</ecNumber>
    </recommendedName>
</protein>
<keyword evidence="2 5" id="KW-0560">Oxidoreductase</keyword>
<dbReference type="InterPro" id="IPR016162">
    <property type="entry name" value="Ald_DH_N"/>
</dbReference>
<dbReference type="AlphaFoldDB" id="A0A1C3JPA0"/>
<dbReference type="EMBL" id="FLRA01000006">
    <property type="protein sequence ID" value="SBT17014.1"/>
    <property type="molecule type" value="Genomic_DNA"/>
</dbReference>
<dbReference type="InterPro" id="IPR016160">
    <property type="entry name" value="Ald_DH_CS_CYS"/>
</dbReference>
<reference evidence="5 8" key="1">
    <citation type="submission" date="2016-06" db="EMBL/GenBank/DDBJ databases">
        <authorList>
            <person name="Kjaerup R.B."/>
            <person name="Dalgaard T.S."/>
            <person name="Juul-Madsen H.R."/>
        </authorList>
    </citation>
    <scope>NUCLEOTIDE SEQUENCE [LARGE SCALE GENOMIC DNA]</scope>
    <source>
        <strain evidence="5 8">CECT 5115</strain>
    </source>
</reference>
<evidence type="ECO:0000313" key="7">
    <source>
        <dbReference type="Proteomes" id="UP000092840"/>
    </source>
</evidence>